<dbReference type="InterPro" id="IPR054120">
    <property type="entry name" value="PBPA_dimer"/>
</dbReference>
<dbReference type="Pfam" id="PF21922">
    <property type="entry name" value="PBP_dimer_2"/>
    <property type="match status" value="1"/>
</dbReference>
<dbReference type="OrthoDB" id="9770103at2"/>
<comment type="subcellular location">
    <subcellularLocation>
        <location evidence="1">Membrane</location>
    </subcellularLocation>
</comment>
<evidence type="ECO:0000259" key="5">
    <source>
        <dbReference type="Pfam" id="PF21922"/>
    </source>
</evidence>
<dbReference type="EC" id="2.4.1.129" evidence="6"/>
<feature type="compositionally biased region" description="Acidic residues" evidence="3">
    <location>
        <begin position="512"/>
        <end position="528"/>
    </location>
</feature>
<dbReference type="STRING" id="693977.Deipr_0909"/>
<dbReference type="RefSeq" id="WP_013614674.1">
    <property type="nucleotide sequence ID" value="NC_015161.1"/>
</dbReference>
<dbReference type="GO" id="GO:0016757">
    <property type="term" value="F:glycosyltransferase activity"/>
    <property type="evidence" value="ECO:0007669"/>
    <property type="project" value="UniProtKB-KW"/>
</dbReference>
<evidence type="ECO:0000313" key="7">
    <source>
        <dbReference type="Proteomes" id="UP000007718"/>
    </source>
</evidence>
<dbReference type="Gene3D" id="3.30.450.330">
    <property type="match status" value="1"/>
</dbReference>
<dbReference type="Gene3D" id="3.90.1310.10">
    <property type="entry name" value="Penicillin-binding protein 2a (Domain 2)"/>
    <property type="match status" value="1"/>
</dbReference>
<reference evidence="6 7" key="2">
    <citation type="journal article" date="2012" name="Stand. Genomic Sci.">
        <title>Complete genome sequence of the orange-red pigmented, radioresistant Deinococcus proteolyticus type strain (MRP(T)).</title>
        <authorList>
            <person name="Copeland A."/>
            <person name="Zeytun A."/>
            <person name="Yassawong M."/>
            <person name="Nolan M."/>
            <person name="Lucas S."/>
            <person name="Hammon N."/>
            <person name="Deshpande S."/>
            <person name="Cheng J.F."/>
            <person name="Han C."/>
            <person name="Tapia R."/>
            <person name="Goodwin L.A."/>
            <person name="Pitluck S."/>
            <person name="Mavromatis K."/>
            <person name="Liolios K."/>
            <person name="Pagani I."/>
            <person name="Ivanova N."/>
            <person name="Mikhailova N."/>
            <person name="Pati A."/>
            <person name="Chen A."/>
            <person name="Palaniappan K."/>
            <person name="Land M."/>
            <person name="Hauser L."/>
            <person name="Jeffries C.D."/>
            <person name="Brambilla E.M."/>
            <person name="Rohde M."/>
            <person name="Sikorski J."/>
            <person name="Pukall R."/>
            <person name="Goker M."/>
            <person name="Detter J.C."/>
            <person name="Woyke T."/>
            <person name="Bristow J."/>
            <person name="Eisen J.A."/>
            <person name="Markowitz V."/>
            <person name="Hugenholtz P."/>
            <person name="Kyrpides N.C."/>
            <person name="Klenk H.P."/>
            <person name="Lapidus A."/>
        </authorList>
    </citation>
    <scope>NUCLEOTIDE SEQUENCE [LARGE SCALE GENOMIC DNA]</scope>
    <source>
        <strain evidence="7">ATCC 35074 / DSM 20540 / JCM 6276 / NBRC 101906 / NCIMB 13154 / VKM Ac-1939 / CCM 2703 / MRP</strain>
    </source>
</reference>
<keyword evidence="2" id="KW-0472">Membrane</keyword>
<dbReference type="GO" id="GO:0005886">
    <property type="term" value="C:plasma membrane"/>
    <property type="evidence" value="ECO:0007669"/>
    <property type="project" value="TreeGrafter"/>
</dbReference>
<dbReference type="Gene3D" id="3.40.710.10">
    <property type="entry name" value="DD-peptidase/beta-lactamase superfamily"/>
    <property type="match status" value="1"/>
</dbReference>
<dbReference type="EMBL" id="CP002536">
    <property type="protein sequence ID" value="ADY26065.1"/>
    <property type="molecule type" value="Genomic_DNA"/>
</dbReference>
<reference evidence="7" key="1">
    <citation type="submission" date="2011-02" db="EMBL/GenBank/DDBJ databases">
        <title>The complete sequence of chromosome of Deinococcus proteolyticus DSM 20540.</title>
        <authorList>
            <consortium name="US DOE Joint Genome Institute (JGI-PGF)"/>
            <person name="Lucas S."/>
            <person name="Copeland A."/>
            <person name="Lapidus A."/>
            <person name="Bruce D."/>
            <person name="Goodwin L."/>
            <person name="Pitluck S."/>
            <person name="Kyrpides N."/>
            <person name="Mavromatis K."/>
            <person name="Pagani I."/>
            <person name="Ivanova N."/>
            <person name="Ovchinnikova G."/>
            <person name="Zeytun A."/>
            <person name="Detter J.C."/>
            <person name="Han C."/>
            <person name="Land M."/>
            <person name="Hauser L."/>
            <person name="Markowitz V."/>
            <person name="Cheng J.-F."/>
            <person name="Hugenholtz P."/>
            <person name="Woyke T."/>
            <person name="Wu D."/>
            <person name="Pukall R."/>
            <person name="Steenblock K."/>
            <person name="Brambilla E."/>
            <person name="Klenk H.-P."/>
            <person name="Eisen J.A."/>
        </authorList>
    </citation>
    <scope>NUCLEOTIDE SEQUENCE [LARGE SCALE GENOMIC DNA]</scope>
    <source>
        <strain evidence="7">ATCC 35074 / DSM 20540 / JCM 6276 / NBRC 101906 / NCIMB 13154 / VKM Ac-1939 / CCM 2703 / MRP</strain>
    </source>
</reference>
<dbReference type="InterPro" id="IPR012338">
    <property type="entry name" value="Beta-lactam/transpept-like"/>
</dbReference>
<proteinExistence type="predicted"/>
<dbReference type="HOGENOM" id="CLU_009289_6_2_0"/>
<dbReference type="PANTHER" id="PTHR30627:SF1">
    <property type="entry name" value="PEPTIDOGLYCAN D,D-TRANSPEPTIDASE FTSI"/>
    <property type="match status" value="1"/>
</dbReference>
<dbReference type="Proteomes" id="UP000007718">
    <property type="component" value="Chromosome"/>
</dbReference>
<dbReference type="AlphaFoldDB" id="F0RML5"/>
<organism evidence="6 7">
    <name type="scientific">Deinococcus proteolyticus (strain ATCC 35074 / DSM 20540 / JCM 6276 / NBRC 101906 / NCIMB 13154 / VKM Ac-1939 / CCM 2703 / MRP)</name>
    <dbReference type="NCBI Taxonomy" id="693977"/>
    <lineage>
        <taxon>Bacteria</taxon>
        <taxon>Thermotogati</taxon>
        <taxon>Deinococcota</taxon>
        <taxon>Deinococci</taxon>
        <taxon>Deinococcales</taxon>
        <taxon>Deinococcaceae</taxon>
        <taxon>Deinococcus</taxon>
    </lineage>
</organism>
<dbReference type="Pfam" id="PF00905">
    <property type="entry name" value="Transpeptidase"/>
    <property type="match status" value="1"/>
</dbReference>
<feature type="region of interest" description="Disordered" evidence="3">
    <location>
        <begin position="458"/>
        <end position="543"/>
    </location>
</feature>
<dbReference type="GO" id="GO:0008658">
    <property type="term" value="F:penicillin binding"/>
    <property type="evidence" value="ECO:0007669"/>
    <property type="project" value="InterPro"/>
</dbReference>
<dbReference type="PANTHER" id="PTHR30627">
    <property type="entry name" value="PEPTIDOGLYCAN D,D-TRANSPEPTIDASE"/>
    <property type="match status" value="1"/>
</dbReference>
<keyword evidence="6" id="KW-0808">Transferase</keyword>
<keyword evidence="7" id="KW-1185">Reference proteome</keyword>
<sequence>MEVKIRKRARLLQTLAALIFLGLAWGYAQLEWSVPTSLSRSVVQGRGEILAADGTVLASSADGQRVYPQGALAGQVVGMMGTEEGLEGIEHAYNPQLESGQDITLTLNPRIQAQAEAALARRIPKSGGDSGSVIVLETRTGRILAAASYPPFDPNHWRDYQPSDWRNRPLLDVYEPGSPIKGLTVAAALNEGAITPDTVFDTPMRRYVGERSSGSTIGDSVPHEPKLTTTGILRYSSNVGISHIVERLPGTRLRDYLLAYGYGQKVDLGPIRTETGTLQSEKKWDALVETTSGFGQGMSGTTLQLAAAYNVLANDGLYIPPKLVEGNDNGERREVLGPRARQIKPMLQTALEGIRHAAGINGYSCAGKTGTAQMVGDDGRYMKGQYNSTYAGFCQTGDPRITIAVMVHGAKEESGTFQGSQLAAPIFQELSAGIISMWGLPPEELPDGYSVGNPATVQQAQEEAATSGVATDGESGAQDGAQEPAPETAPADGPTTAPAEDAPTQDSPAETNPDEMSSDETTSDEAISEETNSVEQAAPAAQE</sequence>
<keyword evidence="6" id="KW-0328">Glycosyltransferase</keyword>
<dbReference type="SUPFAM" id="SSF56601">
    <property type="entry name" value="beta-lactamase/transpeptidase-like"/>
    <property type="match status" value="1"/>
</dbReference>
<evidence type="ECO:0000256" key="3">
    <source>
        <dbReference type="SAM" id="MobiDB-lite"/>
    </source>
</evidence>
<feature type="compositionally biased region" description="Low complexity" evidence="3">
    <location>
        <begin position="483"/>
        <end position="504"/>
    </location>
</feature>
<dbReference type="InterPro" id="IPR050515">
    <property type="entry name" value="Beta-lactam/transpept"/>
</dbReference>
<dbReference type="eggNOG" id="COG0768">
    <property type="taxonomic scope" value="Bacteria"/>
</dbReference>
<feature type="domain" description="Penicillin binding protein A dimerisation" evidence="5">
    <location>
        <begin position="46"/>
        <end position="102"/>
    </location>
</feature>
<dbReference type="GO" id="GO:0071555">
    <property type="term" value="P:cell wall organization"/>
    <property type="evidence" value="ECO:0007669"/>
    <property type="project" value="TreeGrafter"/>
</dbReference>
<gene>
    <name evidence="6" type="ordered locus">Deipr_0909</name>
</gene>
<dbReference type="KEGG" id="dpt:Deipr_0909"/>
<name>F0RML5_DEIPM</name>
<dbReference type="InterPro" id="IPR001460">
    <property type="entry name" value="PCN-bd_Tpept"/>
</dbReference>
<evidence type="ECO:0000313" key="6">
    <source>
        <dbReference type="EMBL" id="ADY26065.1"/>
    </source>
</evidence>
<evidence type="ECO:0000259" key="4">
    <source>
        <dbReference type="Pfam" id="PF00905"/>
    </source>
</evidence>
<evidence type="ECO:0000256" key="2">
    <source>
        <dbReference type="ARBA" id="ARBA00023136"/>
    </source>
</evidence>
<evidence type="ECO:0000256" key="1">
    <source>
        <dbReference type="ARBA" id="ARBA00004370"/>
    </source>
</evidence>
<feature type="domain" description="Penicillin-binding protein transpeptidase" evidence="4">
    <location>
        <begin position="131"/>
        <end position="430"/>
    </location>
</feature>
<accession>F0RML5</accession>
<protein>
    <submittedName>
        <fullName evidence="6">Peptidoglycan glycosyltransferase</fullName>
        <ecNumber evidence="6">2.4.1.129</ecNumber>
    </submittedName>
</protein>